<feature type="domain" description="C2H2-type" evidence="7">
    <location>
        <begin position="284"/>
        <end position="311"/>
    </location>
</feature>
<comment type="caution">
    <text evidence="8">The sequence shown here is derived from an EMBL/GenBank/DDBJ whole genome shotgun (WGS) entry which is preliminary data.</text>
</comment>
<dbReference type="SUPFAM" id="SSF57667">
    <property type="entry name" value="beta-beta-alpha zinc fingers"/>
    <property type="match status" value="3"/>
</dbReference>
<feature type="domain" description="C2H2-type" evidence="7">
    <location>
        <begin position="340"/>
        <end position="368"/>
    </location>
</feature>
<dbReference type="Pfam" id="PF00096">
    <property type="entry name" value="zf-C2H2"/>
    <property type="match status" value="2"/>
</dbReference>
<dbReference type="PROSITE" id="PS50157">
    <property type="entry name" value="ZINC_FINGER_C2H2_2"/>
    <property type="match status" value="6"/>
</dbReference>
<keyword evidence="2" id="KW-0677">Repeat</keyword>
<dbReference type="EMBL" id="JAXCGZ010018973">
    <property type="protein sequence ID" value="KAK7066953.1"/>
    <property type="molecule type" value="Genomic_DNA"/>
</dbReference>
<dbReference type="InterPro" id="IPR036236">
    <property type="entry name" value="Znf_C2H2_sf"/>
</dbReference>
<evidence type="ECO:0000256" key="1">
    <source>
        <dbReference type="ARBA" id="ARBA00022723"/>
    </source>
</evidence>
<dbReference type="PANTHER" id="PTHR24379:SF121">
    <property type="entry name" value="C2H2-TYPE DOMAIN-CONTAINING PROTEIN"/>
    <property type="match status" value="1"/>
</dbReference>
<proteinExistence type="predicted"/>
<keyword evidence="9" id="KW-1185">Reference proteome</keyword>
<keyword evidence="4" id="KW-0862">Zinc</keyword>
<feature type="domain" description="C2H2-type" evidence="7">
    <location>
        <begin position="224"/>
        <end position="247"/>
    </location>
</feature>
<feature type="domain" description="C2H2-type" evidence="7">
    <location>
        <begin position="168"/>
        <end position="195"/>
    </location>
</feature>
<keyword evidence="1" id="KW-0479">Metal-binding</keyword>
<evidence type="ECO:0000256" key="3">
    <source>
        <dbReference type="ARBA" id="ARBA00022771"/>
    </source>
</evidence>
<dbReference type="PANTHER" id="PTHR24379">
    <property type="entry name" value="KRAB AND ZINC FINGER DOMAIN-CONTAINING"/>
    <property type="match status" value="1"/>
</dbReference>
<organism evidence="8 9">
    <name type="scientific">Halocaridina rubra</name>
    <name type="common">Hawaiian red shrimp</name>
    <dbReference type="NCBI Taxonomy" id="373956"/>
    <lineage>
        <taxon>Eukaryota</taxon>
        <taxon>Metazoa</taxon>
        <taxon>Ecdysozoa</taxon>
        <taxon>Arthropoda</taxon>
        <taxon>Crustacea</taxon>
        <taxon>Multicrustacea</taxon>
        <taxon>Malacostraca</taxon>
        <taxon>Eumalacostraca</taxon>
        <taxon>Eucarida</taxon>
        <taxon>Decapoda</taxon>
        <taxon>Pleocyemata</taxon>
        <taxon>Caridea</taxon>
        <taxon>Atyoidea</taxon>
        <taxon>Atyidae</taxon>
        <taxon>Halocaridina</taxon>
    </lineage>
</organism>
<evidence type="ECO:0000256" key="2">
    <source>
        <dbReference type="ARBA" id="ARBA00022737"/>
    </source>
</evidence>
<evidence type="ECO:0000256" key="6">
    <source>
        <dbReference type="SAM" id="MobiDB-lite"/>
    </source>
</evidence>
<evidence type="ECO:0000313" key="8">
    <source>
        <dbReference type="EMBL" id="KAK7066953.1"/>
    </source>
</evidence>
<keyword evidence="3 5" id="KW-0863">Zinc-finger</keyword>
<dbReference type="InterPro" id="IPR013087">
    <property type="entry name" value="Znf_C2H2_type"/>
</dbReference>
<feature type="region of interest" description="Disordered" evidence="6">
    <location>
        <begin position="39"/>
        <end position="68"/>
    </location>
</feature>
<dbReference type="Gene3D" id="3.30.160.60">
    <property type="entry name" value="Classic Zinc Finger"/>
    <property type="match status" value="5"/>
</dbReference>
<dbReference type="SMART" id="SM00355">
    <property type="entry name" value="ZnF_C2H2"/>
    <property type="match status" value="8"/>
</dbReference>
<evidence type="ECO:0000256" key="5">
    <source>
        <dbReference type="PROSITE-ProRule" id="PRU00042"/>
    </source>
</evidence>
<dbReference type="FunFam" id="3.30.160.60:FF:002343">
    <property type="entry name" value="Zinc finger protein 33A"/>
    <property type="match status" value="1"/>
</dbReference>
<evidence type="ECO:0000259" key="7">
    <source>
        <dbReference type="PROSITE" id="PS50157"/>
    </source>
</evidence>
<gene>
    <name evidence="8" type="ORF">SK128_020878</name>
</gene>
<sequence>MDKDMGEYSVLCTLCESLFESENLYKGHACLSRNGTMSHKIKSEKDNDDDEPEELQRSMTPSSLSVHDESRGFYVKEEPLDRHANIELVDPLATKFINFVNKKQSHHGIEESTLSTSADNSFWHEETYKSDSAVNETIKKCLMCDKTFTHIQDFLDHKMHEHKSLKLHKCSICDKTFTKEHLLELHMLLHTKNRPYECQICSNSYTHKASFHDHLKVHYSANKLRCVICRRHFAEKLELLSHMETHSIVHTICKCEVCGIRLAKPQHLQQHNLECHKFNTKKVNKCQCCGKVFQHWQRLRNHVRHHIGERPYRCKVCGKSFSRNYEVKRHMRSHCGIKPFKCLICNVNCATKASITGHINIHHSDLKPNQHIPSGKPLFIQTFSRRLGKSVPYPDELPNSVYIPDSSLSSDSSLVTTVSNKQPLPRALQNQVSSPVSRYSQASSPLVTTSQIISTKDNKDNCMAEKKFSSYREYIEQQEKLLADKGLKVRDPKTSCFPSEPVNVANSRVMMVSTPILQSAMGSHPLLSNSSTCKVEVQSSAADSKVVLQQKQIKGESAVGEQQILIVTSAGHSQNRSVSQPLLLVYGTVSCHSQRLSLEKPHKHLSKGDVTSLLPNNPLTFPVVYTKNTAGSVVQIKKETVDDHQNDKNPNMVRNLKSVAKHPLDVKVIKKGSPCISSSLCPVKIKAEPEDSY</sequence>
<accession>A0AAN8ZX34</accession>
<dbReference type="GO" id="GO:0006355">
    <property type="term" value="P:regulation of DNA-templated transcription"/>
    <property type="evidence" value="ECO:0007669"/>
    <property type="project" value="UniProtKB-ARBA"/>
</dbReference>
<dbReference type="AlphaFoldDB" id="A0AAN8ZX34"/>
<evidence type="ECO:0000256" key="4">
    <source>
        <dbReference type="ARBA" id="ARBA00022833"/>
    </source>
</evidence>
<dbReference type="PROSITE" id="PS00028">
    <property type="entry name" value="ZINC_FINGER_C2H2_1"/>
    <property type="match status" value="7"/>
</dbReference>
<feature type="domain" description="C2H2-type" evidence="7">
    <location>
        <begin position="196"/>
        <end position="223"/>
    </location>
</feature>
<protein>
    <recommendedName>
        <fullName evidence="7">C2H2-type domain-containing protein</fullName>
    </recommendedName>
</protein>
<evidence type="ECO:0000313" key="9">
    <source>
        <dbReference type="Proteomes" id="UP001381693"/>
    </source>
</evidence>
<name>A0AAN8ZX34_HALRR</name>
<feature type="domain" description="C2H2-type" evidence="7">
    <location>
        <begin position="312"/>
        <end position="339"/>
    </location>
</feature>
<dbReference type="GO" id="GO:0008270">
    <property type="term" value="F:zinc ion binding"/>
    <property type="evidence" value="ECO:0007669"/>
    <property type="project" value="UniProtKB-KW"/>
</dbReference>
<reference evidence="8 9" key="1">
    <citation type="submission" date="2023-11" db="EMBL/GenBank/DDBJ databases">
        <title>Halocaridina rubra genome assembly.</title>
        <authorList>
            <person name="Smith C."/>
        </authorList>
    </citation>
    <scope>NUCLEOTIDE SEQUENCE [LARGE SCALE GENOMIC DNA]</scope>
    <source>
        <strain evidence="8">EP-1</strain>
        <tissue evidence="8">Whole</tissue>
    </source>
</reference>
<dbReference type="Proteomes" id="UP001381693">
    <property type="component" value="Unassembled WGS sequence"/>
</dbReference>